<keyword evidence="1" id="KW-1133">Transmembrane helix</keyword>
<keyword evidence="1" id="KW-0812">Transmembrane</keyword>
<feature type="transmembrane region" description="Helical" evidence="1">
    <location>
        <begin position="175"/>
        <end position="196"/>
    </location>
</feature>
<proteinExistence type="predicted"/>
<dbReference type="Proteomes" id="UP000257109">
    <property type="component" value="Unassembled WGS sequence"/>
</dbReference>
<reference evidence="2" key="1">
    <citation type="submission" date="2018-05" db="EMBL/GenBank/DDBJ databases">
        <title>Draft genome of Mucuna pruriens seed.</title>
        <authorList>
            <person name="Nnadi N.E."/>
            <person name="Vos R."/>
            <person name="Hasami M.H."/>
            <person name="Devisetty U.K."/>
            <person name="Aguiy J.C."/>
        </authorList>
    </citation>
    <scope>NUCLEOTIDE SEQUENCE [LARGE SCALE GENOMIC DNA]</scope>
    <source>
        <strain evidence="2">JCA_2017</strain>
    </source>
</reference>
<keyword evidence="1" id="KW-0472">Membrane</keyword>
<sequence length="216" mass="24796">MTRIPFNNSIHISFKPTPLQVIYRNPTPSIHAYIARSSSMVTCDSTFNQGGNRRRICPRCLVKTQQGLVLISADGFNILKEPNLRKNELKLGNDLEEVVKSMGDVNLFYNVKHIDIDSMVVGPLTKGLKHIVFKRQVKEIGIPHKIDTQTLDTFDYAFNKDAMILIRFWKGLVQWLKSLIFHLILKFTLFFATLYFKEAARTRANYLINETTSSNS</sequence>
<protein>
    <submittedName>
        <fullName evidence="2">Uncharacterized protein</fullName>
    </submittedName>
</protein>
<gene>
    <name evidence="2" type="ORF">CR513_35778</name>
</gene>
<dbReference type="EMBL" id="QJKJ01007390">
    <property type="protein sequence ID" value="RDX83313.1"/>
    <property type="molecule type" value="Genomic_DNA"/>
</dbReference>
<organism evidence="2 3">
    <name type="scientific">Mucuna pruriens</name>
    <name type="common">Velvet bean</name>
    <name type="synonym">Dolichos pruriens</name>
    <dbReference type="NCBI Taxonomy" id="157652"/>
    <lineage>
        <taxon>Eukaryota</taxon>
        <taxon>Viridiplantae</taxon>
        <taxon>Streptophyta</taxon>
        <taxon>Embryophyta</taxon>
        <taxon>Tracheophyta</taxon>
        <taxon>Spermatophyta</taxon>
        <taxon>Magnoliopsida</taxon>
        <taxon>eudicotyledons</taxon>
        <taxon>Gunneridae</taxon>
        <taxon>Pentapetalae</taxon>
        <taxon>rosids</taxon>
        <taxon>fabids</taxon>
        <taxon>Fabales</taxon>
        <taxon>Fabaceae</taxon>
        <taxon>Papilionoideae</taxon>
        <taxon>50 kb inversion clade</taxon>
        <taxon>NPAAA clade</taxon>
        <taxon>indigoferoid/millettioid clade</taxon>
        <taxon>Phaseoleae</taxon>
        <taxon>Mucuna</taxon>
    </lineage>
</organism>
<evidence type="ECO:0000313" key="2">
    <source>
        <dbReference type="EMBL" id="RDX83313.1"/>
    </source>
</evidence>
<evidence type="ECO:0000256" key="1">
    <source>
        <dbReference type="SAM" id="Phobius"/>
    </source>
</evidence>
<accession>A0A371FZ41</accession>
<keyword evidence="3" id="KW-1185">Reference proteome</keyword>
<comment type="caution">
    <text evidence="2">The sequence shown here is derived from an EMBL/GenBank/DDBJ whole genome shotgun (WGS) entry which is preliminary data.</text>
</comment>
<feature type="non-terminal residue" evidence="2">
    <location>
        <position position="1"/>
    </location>
</feature>
<dbReference type="AlphaFoldDB" id="A0A371FZ41"/>
<name>A0A371FZ41_MUCPR</name>
<evidence type="ECO:0000313" key="3">
    <source>
        <dbReference type="Proteomes" id="UP000257109"/>
    </source>
</evidence>